<dbReference type="Pfam" id="PF03074">
    <property type="entry name" value="GCS"/>
    <property type="match status" value="1"/>
</dbReference>
<comment type="catalytic activity">
    <reaction evidence="10">
        <text>L-cysteine + L-glutamate + ATP = gamma-L-glutamyl-L-cysteine + ADP + phosphate + H(+)</text>
        <dbReference type="Rhea" id="RHEA:13285"/>
        <dbReference type="ChEBI" id="CHEBI:15378"/>
        <dbReference type="ChEBI" id="CHEBI:29985"/>
        <dbReference type="ChEBI" id="CHEBI:30616"/>
        <dbReference type="ChEBI" id="CHEBI:35235"/>
        <dbReference type="ChEBI" id="CHEBI:43474"/>
        <dbReference type="ChEBI" id="CHEBI:58173"/>
        <dbReference type="ChEBI" id="CHEBI:456216"/>
        <dbReference type="EC" id="6.3.2.2"/>
    </reaction>
</comment>
<sequence>MGLLTQGKPLSWEETKKYAEYVRKHGILQFIAIYRKLKDRQDQYLRWGDEVEYMIVKLDHSNQKAKLALKAEEILKIMNEREEREGDKRASLWRPEFAAYMVEGTPGSPFGAANDHTAVLSHFNCVEDSMRTRRLEVEQLLAKDESLLCLTSFPRLGCPDFSVPRLVPDPENSGTGSLFFPDGAIFGGHPRFKLTLAQNIRKRRGRKVIINIPIYRDVNTKDPFLEHFNDEEAEDSARADHIYMDAMGFGMGCCCLQVTFQASNIQEARILYDQLTPLCPILMALSAASPIHRGYISDRDCRWSVISQSVDDRTKEELGEEPLKSCKYRINKSRYDSIDSYISEEGAKYNDIQLVYNEEYYKQMVDAGIDTLLAKHVAHLFIRDPITLYREKLDQDDEHETDHFENIQSTNWQTMRFKPPPPQSSIGWRVEFRPMEVQFTEFENAAFVVFIVLLTRVILTYRLNFLIPISKVDENMQEAQKRDAVSRCRYWFRKDIITHTSPPEAAACVEATGCPSESNICNSNLDESCILMSVNEIINGKGNHFPGLVPLLRQYLTSVEIDAATHCTVQQYLNLIANRACGNLMTTAAWIRKYVTGHEQYKKDSKVTDKINYDLIKTVNSIVKGETVCKELVGDSPFTKARILRQQK</sequence>
<accession>A0A443SG22</accession>
<evidence type="ECO:0000313" key="11">
    <source>
        <dbReference type="EMBL" id="RWS26456.1"/>
    </source>
</evidence>
<name>A0A443SG22_9ACAR</name>
<dbReference type="InterPro" id="IPR004308">
    <property type="entry name" value="GCS"/>
</dbReference>
<evidence type="ECO:0000256" key="3">
    <source>
        <dbReference type="ARBA" id="ARBA00012220"/>
    </source>
</evidence>
<dbReference type="Proteomes" id="UP000288716">
    <property type="component" value="Unassembled WGS sequence"/>
</dbReference>
<dbReference type="GO" id="GO:0005524">
    <property type="term" value="F:ATP binding"/>
    <property type="evidence" value="ECO:0007669"/>
    <property type="project" value="UniProtKB-UniRule"/>
</dbReference>
<dbReference type="EC" id="6.3.2.2" evidence="3 10"/>
<dbReference type="VEuPathDB" id="VectorBase:LDEU005585"/>
<dbReference type="FunFam" id="3.30.590.50:FF:000002">
    <property type="entry name" value="Glutamate--cysteine ligase catalytic subunit"/>
    <property type="match status" value="1"/>
</dbReference>
<organism evidence="11 12">
    <name type="scientific">Leptotrombidium deliense</name>
    <dbReference type="NCBI Taxonomy" id="299467"/>
    <lineage>
        <taxon>Eukaryota</taxon>
        <taxon>Metazoa</taxon>
        <taxon>Ecdysozoa</taxon>
        <taxon>Arthropoda</taxon>
        <taxon>Chelicerata</taxon>
        <taxon>Arachnida</taxon>
        <taxon>Acari</taxon>
        <taxon>Acariformes</taxon>
        <taxon>Trombidiformes</taxon>
        <taxon>Prostigmata</taxon>
        <taxon>Anystina</taxon>
        <taxon>Parasitengona</taxon>
        <taxon>Trombiculoidea</taxon>
        <taxon>Trombiculidae</taxon>
        <taxon>Leptotrombidium</taxon>
    </lineage>
</organism>
<dbReference type="EMBL" id="NCKV01002743">
    <property type="protein sequence ID" value="RWS26456.1"/>
    <property type="molecule type" value="Genomic_DNA"/>
</dbReference>
<dbReference type="GO" id="GO:0004357">
    <property type="term" value="F:glutamate-cysteine ligase activity"/>
    <property type="evidence" value="ECO:0007669"/>
    <property type="project" value="UniProtKB-UniRule"/>
</dbReference>
<dbReference type="InterPro" id="IPR014746">
    <property type="entry name" value="Gln_synth/guanido_kin_cat_dom"/>
</dbReference>
<keyword evidence="4 10" id="KW-0436">Ligase</keyword>
<comment type="pathway">
    <text evidence="1 10">Sulfur metabolism; glutathione biosynthesis; glutathione from L-cysteine and L-glutamate: step 1/2.</text>
</comment>
<gene>
    <name evidence="11" type="ORF">B4U80_01146</name>
</gene>
<dbReference type="OrthoDB" id="7939818at2759"/>
<evidence type="ECO:0000313" key="12">
    <source>
        <dbReference type="Proteomes" id="UP000288716"/>
    </source>
</evidence>
<evidence type="ECO:0000256" key="2">
    <source>
        <dbReference type="ARBA" id="ARBA00008100"/>
    </source>
</evidence>
<dbReference type="FunFam" id="3.30.590.50:FF:000001">
    <property type="entry name" value="Glutamate-cysteine ligase Gcs1"/>
    <property type="match status" value="1"/>
</dbReference>
<keyword evidence="5 10" id="KW-0317">Glutathione biosynthesis</keyword>
<evidence type="ECO:0000256" key="6">
    <source>
        <dbReference type="ARBA" id="ARBA00022741"/>
    </source>
</evidence>
<evidence type="ECO:0000256" key="10">
    <source>
        <dbReference type="RuleBase" id="RU367135"/>
    </source>
</evidence>
<proteinExistence type="inferred from homology"/>
<dbReference type="AlphaFoldDB" id="A0A443SG22"/>
<dbReference type="Gene3D" id="3.30.590.50">
    <property type="match status" value="2"/>
</dbReference>
<evidence type="ECO:0000256" key="5">
    <source>
        <dbReference type="ARBA" id="ARBA00022684"/>
    </source>
</evidence>
<dbReference type="Gene3D" id="1.10.8.960">
    <property type="match status" value="1"/>
</dbReference>
<keyword evidence="12" id="KW-1185">Reference proteome</keyword>
<keyword evidence="7 10" id="KW-0067">ATP-binding</keyword>
<evidence type="ECO:0000256" key="4">
    <source>
        <dbReference type="ARBA" id="ARBA00022598"/>
    </source>
</evidence>
<protein>
    <recommendedName>
        <fullName evidence="3 10">Glutamate--cysteine ligase</fullName>
        <ecNumber evidence="3 10">6.3.2.2</ecNumber>
    </recommendedName>
    <alternativeName>
        <fullName evidence="9 10">Gamma-ECS</fullName>
    </alternativeName>
    <alternativeName>
        <fullName evidence="8 10">Gamma-glutamylcysteine synthetase</fullName>
    </alternativeName>
</protein>
<dbReference type="PANTHER" id="PTHR11164:SF0">
    <property type="entry name" value="GLUTAMATE--CYSTEINE LIGASE CATALYTIC SUBUNIT"/>
    <property type="match status" value="1"/>
</dbReference>
<evidence type="ECO:0000256" key="1">
    <source>
        <dbReference type="ARBA" id="ARBA00005006"/>
    </source>
</evidence>
<evidence type="ECO:0000256" key="9">
    <source>
        <dbReference type="ARBA" id="ARBA00032122"/>
    </source>
</evidence>
<reference evidence="11 12" key="1">
    <citation type="journal article" date="2018" name="Gigascience">
        <title>Genomes of trombidid mites reveal novel predicted allergens and laterally-transferred genes associated with secondary metabolism.</title>
        <authorList>
            <person name="Dong X."/>
            <person name="Chaisiri K."/>
            <person name="Xia D."/>
            <person name="Armstrong S.D."/>
            <person name="Fang Y."/>
            <person name="Donnelly M.J."/>
            <person name="Kadowaki T."/>
            <person name="McGarry J.W."/>
            <person name="Darby A.C."/>
            <person name="Makepeace B.L."/>
        </authorList>
    </citation>
    <scope>NUCLEOTIDE SEQUENCE [LARGE SCALE GENOMIC DNA]</scope>
    <source>
        <strain evidence="11">UoL-UT</strain>
    </source>
</reference>
<dbReference type="UniPathway" id="UPA00142">
    <property type="reaction ID" value="UER00209"/>
</dbReference>
<comment type="caution">
    <text evidence="11">The sequence shown here is derived from an EMBL/GenBank/DDBJ whole genome shotgun (WGS) entry which is preliminary data.</text>
</comment>
<evidence type="ECO:0000256" key="8">
    <source>
        <dbReference type="ARBA" id="ARBA00030585"/>
    </source>
</evidence>
<dbReference type="PANTHER" id="PTHR11164">
    <property type="entry name" value="GLUTAMATE CYSTEINE LIGASE"/>
    <property type="match status" value="1"/>
</dbReference>
<keyword evidence="6 10" id="KW-0547">Nucleotide-binding</keyword>
<dbReference type="GO" id="GO:0017109">
    <property type="term" value="C:glutamate-cysteine ligase complex"/>
    <property type="evidence" value="ECO:0007669"/>
    <property type="project" value="TreeGrafter"/>
</dbReference>
<dbReference type="STRING" id="299467.A0A443SG22"/>
<dbReference type="GO" id="GO:0006750">
    <property type="term" value="P:glutathione biosynthetic process"/>
    <property type="evidence" value="ECO:0007669"/>
    <property type="project" value="UniProtKB-UniRule"/>
</dbReference>
<evidence type="ECO:0000256" key="7">
    <source>
        <dbReference type="ARBA" id="ARBA00022840"/>
    </source>
</evidence>
<dbReference type="SUPFAM" id="SSF55931">
    <property type="entry name" value="Glutamine synthetase/guanido kinase"/>
    <property type="match status" value="1"/>
</dbReference>
<comment type="similarity">
    <text evidence="2 10">Belongs to the glutamate--cysteine ligase type 3 family.</text>
</comment>